<evidence type="ECO:0000259" key="23">
    <source>
        <dbReference type="PROSITE" id="PS50113"/>
    </source>
</evidence>
<dbReference type="InterPro" id="IPR000014">
    <property type="entry name" value="PAS"/>
</dbReference>
<dbReference type="Gene3D" id="1.20.120.160">
    <property type="entry name" value="HPT domain"/>
    <property type="match status" value="1"/>
</dbReference>
<dbReference type="SMART" id="SM00388">
    <property type="entry name" value="HisKA"/>
    <property type="match status" value="1"/>
</dbReference>
<keyword evidence="5" id="KW-1003">Cell membrane</keyword>
<proteinExistence type="inferred from homology"/>
<dbReference type="FunFam" id="3.30.565.10:FF:000010">
    <property type="entry name" value="Sensor histidine kinase RcsC"/>
    <property type="match status" value="1"/>
</dbReference>
<accession>A0A6J4VD46</accession>
<evidence type="ECO:0000256" key="6">
    <source>
        <dbReference type="ARBA" id="ARBA00022553"/>
    </source>
</evidence>
<evidence type="ECO:0000256" key="2">
    <source>
        <dbReference type="ARBA" id="ARBA00004651"/>
    </source>
</evidence>
<dbReference type="PROSITE" id="PS50109">
    <property type="entry name" value="HIS_KIN"/>
    <property type="match status" value="1"/>
</dbReference>
<dbReference type="InterPro" id="IPR000700">
    <property type="entry name" value="PAS-assoc_C"/>
</dbReference>
<evidence type="ECO:0000256" key="4">
    <source>
        <dbReference type="ARBA" id="ARBA00012438"/>
    </source>
</evidence>
<dbReference type="PROSITE" id="PS50110">
    <property type="entry name" value="RESPONSE_REGULATORY"/>
    <property type="match status" value="1"/>
</dbReference>
<dbReference type="SMART" id="SM00091">
    <property type="entry name" value="PAS"/>
    <property type="match status" value="2"/>
</dbReference>
<evidence type="ECO:0000256" key="3">
    <source>
        <dbReference type="ARBA" id="ARBA00006402"/>
    </source>
</evidence>
<dbReference type="Pfam" id="PF00072">
    <property type="entry name" value="Response_reg"/>
    <property type="match status" value="1"/>
</dbReference>
<dbReference type="PANTHER" id="PTHR45339">
    <property type="entry name" value="HYBRID SIGNAL TRANSDUCTION HISTIDINE KINASE J"/>
    <property type="match status" value="1"/>
</dbReference>
<dbReference type="CDD" id="cd00082">
    <property type="entry name" value="HisKA"/>
    <property type="match status" value="1"/>
</dbReference>
<dbReference type="Gene3D" id="3.40.50.2300">
    <property type="match status" value="1"/>
</dbReference>
<evidence type="ECO:0000256" key="5">
    <source>
        <dbReference type="ARBA" id="ARBA00022475"/>
    </source>
</evidence>
<evidence type="ECO:0000259" key="20">
    <source>
        <dbReference type="PROSITE" id="PS50109"/>
    </source>
</evidence>
<evidence type="ECO:0000256" key="11">
    <source>
        <dbReference type="ARBA" id="ARBA00022840"/>
    </source>
</evidence>
<comment type="similarity">
    <text evidence="3">In the N-terminal section; belongs to the phytochrome family.</text>
</comment>
<keyword evidence="19" id="KW-0175">Coiled coil</keyword>
<dbReference type="InterPro" id="IPR013655">
    <property type="entry name" value="PAS_fold_3"/>
</dbReference>
<name>A0A6J4VD46_9CYAN</name>
<dbReference type="Pfam" id="PF01627">
    <property type="entry name" value="Hpt"/>
    <property type="match status" value="1"/>
</dbReference>
<dbReference type="InterPro" id="IPR001610">
    <property type="entry name" value="PAC"/>
</dbReference>
<dbReference type="InterPro" id="IPR035965">
    <property type="entry name" value="PAS-like_dom_sf"/>
</dbReference>
<feature type="transmembrane region" description="Helical" evidence="18">
    <location>
        <begin position="46"/>
        <end position="64"/>
    </location>
</feature>
<evidence type="ECO:0000256" key="15">
    <source>
        <dbReference type="ARBA" id="ARBA00074306"/>
    </source>
</evidence>
<protein>
    <recommendedName>
        <fullName evidence="15">Circadian input-output histidine kinase CikA</fullName>
        <ecNumber evidence="4">2.7.13.3</ecNumber>
    </recommendedName>
</protein>
<dbReference type="Gene3D" id="1.10.287.130">
    <property type="match status" value="1"/>
</dbReference>
<dbReference type="SUPFAM" id="SSF52172">
    <property type="entry name" value="CheY-like"/>
    <property type="match status" value="1"/>
</dbReference>
<feature type="domain" description="Histidine kinase" evidence="20">
    <location>
        <begin position="546"/>
        <end position="781"/>
    </location>
</feature>
<keyword evidence="14 18" id="KW-0472">Membrane</keyword>
<dbReference type="SUPFAM" id="SSF47226">
    <property type="entry name" value="Histidine-containing phosphotransfer domain, HPT domain"/>
    <property type="match status" value="1"/>
</dbReference>
<feature type="domain" description="Response regulatory" evidence="21">
    <location>
        <begin position="807"/>
        <end position="930"/>
    </location>
</feature>
<keyword evidence="9" id="KW-0547">Nucleotide-binding</keyword>
<evidence type="ECO:0000256" key="7">
    <source>
        <dbReference type="ARBA" id="ARBA00022679"/>
    </source>
</evidence>
<evidence type="ECO:0000256" key="1">
    <source>
        <dbReference type="ARBA" id="ARBA00000085"/>
    </source>
</evidence>
<dbReference type="InterPro" id="IPR036890">
    <property type="entry name" value="HATPase_C_sf"/>
</dbReference>
<evidence type="ECO:0000256" key="16">
    <source>
        <dbReference type="PROSITE-ProRule" id="PRU00110"/>
    </source>
</evidence>
<dbReference type="SMART" id="SM00073">
    <property type="entry name" value="HPT"/>
    <property type="match status" value="1"/>
</dbReference>
<dbReference type="CDD" id="cd16922">
    <property type="entry name" value="HATPase_EvgS-ArcB-TorS-like"/>
    <property type="match status" value="1"/>
</dbReference>
<dbReference type="InterPro" id="IPR005330">
    <property type="entry name" value="MHYT_dom"/>
</dbReference>
<evidence type="ECO:0000256" key="10">
    <source>
        <dbReference type="ARBA" id="ARBA00022777"/>
    </source>
</evidence>
<dbReference type="InterPro" id="IPR005467">
    <property type="entry name" value="His_kinase_dom"/>
</dbReference>
<dbReference type="InterPro" id="IPR008207">
    <property type="entry name" value="Sig_transdc_His_kin_Hpt_dom"/>
</dbReference>
<dbReference type="PANTHER" id="PTHR45339:SF1">
    <property type="entry name" value="HYBRID SIGNAL TRANSDUCTION HISTIDINE KINASE J"/>
    <property type="match status" value="1"/>
</dbReference>
<comment type="catalytic activity">
    <reaction evidence="1">
        <text>ATP + protein L-histidine = ADP + protein N-phospho-L-histidine.</text>
        <dbReference type="EC" id="2.7.13.3"/>
    </reaction>
</comment>
<feature type="transmembrane region" description="Helical" evidence="18">
    <location>
        <begin position="240"/>
        <end position="261"/>
    </location>
</feature>
<dbReference type="CDD" id="cd00088">
    <property type="entry name" value="HPT"/>
    <property type="match status" value="1"/>
</dbReference>
<dbReference type="InterPro" id="IPR036641">
    <property type="entry name" value="HPT_dom_sf"/>
</dbReference>
<dbReference type="Pfam" id="PF13426">
    <property type="entry name" value="PAS_9"/>
    <property type="match status" value="1"/>
</dbReference>
<dbReference type="SUPFAM" id="SSF55874">
    <property type="entry name" value="ATPase domain of HSP90 chaperone/DNA topoisomerase II/histidine kinase"/>
    <property type="match status" value="1"/>
</dbReference>
<organism evidence="26">
    <name type="scientific">uncultured Synechococcales cyanobacterium</name>
    <dbReference type="NCBI Taxonomy" id="1936017"/>
    <lineage>
        <taxon>Bacteria</taxon>
        <taxon>Bacillati</taxon>
        <taxon>Cyanobacteriota</taxon>
        <taxon>Cyanophyceae</taxon>
        <taxon>Synechococcales</taxon>
        <taxon>environmental samples</taxon>
    </lineage>
</organism>
<dbReference type="AlphaFoldDB" id="A0A6J4VD46"/>
<keyword evidence="11" id="KW-0067">ATP-binding</keyword>
<keyword evidence="12 18" id="KW-1133">Transmembrane helix</keyword>
<feature type="domain" description="HPt" evidence="24">
    <location>
        <begin position="977"/>
        <end position="1084"/>
    </location>
</feature>
<dbReference type="Pfam" id="PF02518">
    <property type="entry name" value="HATPase_c"/>
    <property type="match status" value="1"/>
</dbReference>
<dbReference type="SMART" id="SM00448">
    <property type="entry name" value="REC"/>
    <property type="match status" value="1"/>
</dbReference>
<feature type="domain" description="PAS" evidence="22">
    <location>
        <begin position="404"/>
        <end position="473"/>
    </location>
</feature>
<dbReference type="PRINTS" id="PR00344">
    <property type="entry name" value="BCTRLSENSOR"/>
</dbReference>
<dbReference type="CDD" id="cd00130">
    <property type="entry name" value="PAS"/>
    <property type="match status" value="2"/>
</dbReference>
<dbReference type="GO" id="GO:0005524">
    <property type="term" value="F:ATP binding"/>
    <property type="evidence" value="ECO:0007669"/>
    <property type="project" value="UniProtKB-KW"/>
</dbReference>
<keyword evidence="8 18" id="KW-0812">Transmembrane</keyword>
<dbReference type="GO" id="GO:0000155">
    <property type="term" value="F:phosphorelay sensor kinase activity"/>
    <property type="evidence" value="ECO:0007669"/>
    <property type="project" value="InterPro"/>
</dbReference>
<dbReference type="GO" id="GO:0005886">
    <property type="term" value="C:plasma membrane"/>
    <property type="evidence" value="ECO:0007669"/>
    <property type="project" value="UniProtKB-SubCell"/>
</dbReference>
<reference evidence="26" key="1">
    <citation type="submission" date="2020-02" db="EMBL/GenBank/DDBJ databases">
        <authorList>
            <person name="Meier V. D."/>
        </authorList>
    </citation>
    <scope>NUCLEOTIDE SEQUENCE</scope>
    <source>
        <strain evidence="26">AVDCRST_MAG81</strain>
    </source>
</reference>
<feature type="transmembrane region" description="Helical" evidence="18">
    <location>
        <begin position="6"/>
        <end position="25"/>
    </location>
</feature>
<dbReference type="InterPro" id="IPR004358">
    <property type="entry name" value="Sig_transdc_His_kin-like_C"/>
</dbReference>
<dbReference type="Pfam" id="PF08447">
    <property type="entry name" value="PAS_3"/>
    <property type="match status" value="1"/>
</dbReference>
<dbReference type="FunFam" id="1.10.287.130:FF:000003">
    <property type="entry name" value="Histidine kinase"/>
    <property type="match status" value="1"/>
</dbReference>
<dbReference type="InterPro" id="IPR001789">
    <property type="entry name" value="Sig_transdc_resp-reg_receiver"/>
</dbReference>
<evidence type="ECO:0000256" key="14">
    <source>
        <dbReference type="ARBA" id="ARBA00023136"/>
    </source>
</evidence>
<dbReference type="PROSITE" id="PS50894">
    <property type="entry name" value="HPT"/>
    <property type="match status" value="1"/>
</dbReference>
<dbReference type="SUPFAM" id="SSF47384">
    <property type="entry name" value="Homodimeric domain of signal transducing histidine kinase"/>
    <property type="match status" value="1"/>
</dbReference>
<evidence type="ECO:0000259" key="21">
    <source>
        <dbReference type="PROSITE" id="PS50110"/>
    </source>
</evidence>
<dbReference type="SUPFAM" id="SSF55785">
    <property type="entry name" value="PYP-like sensor domain (PAS domain)"/>
    <property type="match status" value="2"/>
</dbReference>
<feature type="transmembrane region" description="Helical" evidence="18">
    <location>
        <begin position="114"/>
        <end position="137"/>
    </location>
</feature>
<dbReference type="CDD" id="cd17546">
    <property type="entry name" value="REC_hyHK_CKI1_RcsC-like"/>
    <property type="match status" value="1"/>
</dbReference>
<dbReference type="InterPro" id="IPR011006">
    <property type="entry name" value="CheY-like_superfamily"/>
</dbReference>
<evidence type="ECO:0000256" key="13">
    <source>
        <dbReference type="ARBA" id="ARBA00023012"/>
    </source>
</evidence>
<dbReference type="Pfam" id="PF00512">
    <property type="entry name" value="HisKA"/>
    <property type="match status" value="1"/>
</dbReference>
<evidence type="ECO:0000256" key="8">
    <source>
        <dbReference type="ARBA" id="ARBA00022692"/>
    </source>
</evidence>
<evidence type="ECO:0000259" key="24">
    <source>
        <dbReference type="PROSITE" id="PS50894"/>
    </source>
</evidence>
<evidence type="ECO:0000256" key="17">
    <source>
        <dbReference type="PROSITE-ProRule" id="PRU00169"/>
    </source>
</evidence>
<dbReference type="PROSITE" id="PS50113">
    <property type="entry name" value="PAC"/>
    <property type="match status" value="2"/>
</dbReference>
<evidence type="ECO:0000259" key="22">
    <source>
        <dbReference type="PROSITE" id="PS50112"/>
    </source>
</evidence>
<dbReference type="InterPro" id="IPR003661">
    <property type="entry name" value="HisK_dim/P_dom"/>
</dbReference>
<keyword evidence="10" id="KW-0418">Kinase</keyword>
<keyword evidence="7" id="KW-0808">Transferase</keyword>
<comment type="subcellular location">
    <subcellularLocation>
        <location evidence="2">Cell membrane</location>
        <topology evidence="2">Multi-pass membrane protein</topology>
    </subcellularLocation>
</comment>
<feature type="domain" description="PAC" evidence="23">
    <location>
        <begin position="352"/>
        <end position="403"/>
    </location>
</feature>
<dbReference type="InterPro" id="IPR036097">
    <property type="entry name" value="HisK_dim/P_sf"/>
</dbReference>
<feature type="transmembrane region" description="Helical" evidence="18">
    <location>
        <begin position="149"/>
        <end position="171"/>
    </location>
</feature>
<feature type="coiled-coil region" evidence="19">
    <location>
        <begin position="512"/>
        <end position="542"/>
    </location>
</feature>
<dbReference type="InterPro" id="IPR003594">
    <property type="entry name" value="HATPase_dom"/>
</dbReference>
<dbReference type="Gene3D" id="3.30.565.10">
    <property type="entry name" value="Histidine kinase-like ATPase, C-terminal domain"/>
    <property type="match status" value="1"/>
</dbReference>
<dbReference type="SMART" id="SM00387">
    <property type="entry name" value="HATPase_c"/>
    <property type="match status" value="1"/>
</dbReference>
<evidence type="ECO:0000256" key="19">
    <source>
        <dbReference type="SAM" id="Coils"/>
    </source>
</evidence>
<feature type="transmembrane region" description="Helical" evidence="18">
    <location>
        <begin position="84"/>
        <end position="105"/>
    </location>
</feature>
<dbReference type="EC" id="2.7.13.3" evidence="4"/>
<keyword evidence="13" id="KW-0902">Two-component regulatory system</keyword>
<dbReference type="SMART" id="SM00086">
    <property type="entry name" value="PAC"/>
    <property type="match status" value="2"/>
</dbReference>
<feature type="modified residue" description="4-aspartylphosphate" evidence="17">
    <location>
        <position position="856"/>
    </location>
</feature>
<dbReference type="PROSITE" id="PS50112">
    <property type="entry name" value="PAS"/>
    <property type="match status" value="2"/>
</dbReference>
<dbReference type="PROSITE" id="PS50924">
    <property type="entry name" value="MHYT"/>
    <property type="match status" value="1"/>
</dbReference>
<dbReference type="EMBL" id="CADCWO010000110">
    <property type="protein sequence ID" value="CAA9574235.1"/>
    <property type="molecule type" value="Genomic_DNA"/>
</dbReference>
<evidence type="ECO:0000313" key="26">
    <source>
        <dbReference type="EMBL" id="CAA9574235.1"/>
    </source>
</evidence>
<evidence type="ECO:0000256" key="9">
    <source>
        <dbReference type="ARBA" id="ARBA00022741"/>
    </source>
</evidence>
<keyword evidence="6 17" id="KW-0597">Phosphoprotein</keyword>
<gene>
    <name evidence="26" type="ORF">AVDCRST_MAG81-2042</name>
</gene>
<feature type="domain" description="PAS" evidence="22">
    <location>
        <begin position="278"/>
        <end position="348"/>
    </location>
</feature>
<dbReference type="Gene3D" id="3.30.450.20">
    <property type="entry name" value="PAS domain"/>
    <property type="match status" value="2"/>
</dbReference>
<dbReference type="NCBIfam" id="TIGR00229">
    <property type="entry name" value="sensory_box"/>
    <property type="match status" value="2"/>
</dbReference>
<feature type="domain" description="MHYT" evidence="25">
    <location>
        <begin position="5"/>
        <end position="213"/>
    </location>
</feature>
<feature type="domain" description="PAC" evidence="23">
    <location>
        <begin position="478"/>
        <end position="528"/>
    </location>
</feature>
<sequence>MAATYDIRLVAFSLVIAILASYTALDLAGRVASPQARDSELAGGRFAVRFWLMGGAIAMGIGIWSMHFVGMLAYHLAVPVTYDIALVLASIAVAIFASGIALFVVSRQQLRKGALLAGGLCMGLAIAAMHYIGMAAVQVNALTWYDAKLVVLSIVIAILASLAALWLAFHLRAHPLGNHQSFRWIMEKIGSAIVMGNAIAGMHYTAMAAVHFTLLAPLGVELPLAETLQRAAPNLTTSRLALGIGIASLGLLAIALIASLIEQRIITETAKAEAFRQSEERFRCLVQNSSDIITILEADGTIRYGSASIERILGYQTENLVGKNSFEFIHPEDVQKVLNTFTQVLQNQKASASVEYRFRHQDGSWRFLESAGSNLIAEPAVGGIVINSRDITERKHVEQALRVSEEKFSKAFRSSPFAIVISTLADGRYIEVNERCLHLTGYTREDLIGHTSRELHNWIDLKDRVELQQMLQQQGAVRDLEFDFRIKSGEVRKGLLSAEVIDLRDELCVLTIIRDITERKQEEKELEKAKEAAEAANQAKSKFLAIMSHELRTPLNAVVGMTGLLLNTELRSDQQGFVQTIRNSSDALLTIINDILDFSKIESGKLKLEQKPFTLQACIDNSFTLVAASAAEKNLKLIYWIDPKTPTTLLGDAARLSQVLVNLLSNAIKFTEVGEVTVSVAAQKLRDKQGFDSCLKSCSSDVYEIQFSVRDMGIGIPQEQRANLFKPFSQLDYSLSYPSGGTGLGLTICKQLVELMGGRIWVDSQGPFQGSSFHFTLIAPSSPLHLNAPKIYSLQTIPRLAEQLPLRILLAEDNSVNQRVALLLLQQLGYQADVVSNGLEVLQRLRHQLYDVVLMDVQMPHMDGLAATRHIYQEWPLGPALEGIPRPRIIALTAYATQDNWEQCLEVGMDDYITKPIRIEKLIHSLSHCQPQAGKRQSITNAKPYSSIPSMGMYRPNTPPLDVKTLQDLYKMAGPKATEVMTQIISYYIEEAPQLLQAIRAAAVASDAAALREAAHSLRGASANLGATSLSQLCQALEVIANAGTTIGALTKVSQVETEYEAVKEALQMELQLSQTWAPTLSKMMPS</sequence>
<feature type="modified residue" description="Phosphohistidine" evidence="16">
    <location>
        <position position="1016"/>
    </location>
</feature>
<evidence type="ECO:0000256" key="12">
    <source>
        <dbReference type="ARBA" id="ARBA00022989"/>
    </source>
</evidence>
<evidence type="ECO:0000259" key="25">
    <source>
        <dbReference type="PROSITE" id="PS50924"/>
    </source>
</evidence>
<dbReference type="Pfam" id="PF03707">
    <property type="entry name" value="MHYT"/>
    <property type="match status" value="3"/>
</dbReference>
<evidence type="ECO:0000256" key="18">
    <source>
        <dbReference type="PROSITE-ProRule" id="PRU00244"/>
    </source>
</evidence>